<feature type="compositionally biased region" description="Basic and acidic residues" evidence="3">
    <location>
        <begin position="311"/>
        <end position="322"/>
    </location>
</feature>
<dbReference type="GO" id="GO:0032259">
    <property type="term" value="P:methylation"/>
    <property type="evidence" value="ECO:0007669"/>
    <property type="project" value="UniProtKB-KW"/>
</dbReference>
<keyword evidence="6" id="KW-1185">Reference proteome</keyword>
<dbReference type="AlphaFoldDB" id="A0A4S2H868"/>
<protein>
    <submittedName>
        <fullName evidence="5">Methyltransferase domain-containing protein</fullName>
    </submittedName>
</protein>
<organism evidence="5 6">
    <name type="scientific">Marinicauda pacifica</name>
    <dbReference type="NCBI Taxonomy" id="1133559"/>
    <lineage>
        <taxon>Bacteria</taxon>
        <taxon>Pseudomonadati</taxon>
        <taxon>Pseudomonadota</taxon>
        <taxon>Alphaproteobacteria</taxon>
        <taxon>Maricaulales</taxon>
        <taxon>Maricaulaceae</taxon>
        <taxon>Marinicauda</taxon>
    </lineage>
</organism>
<dbReference type="Pfam" id="PF08241">
    <property type="entry name" value="Methyltransf_11"/>
    <property type="match status" value="1"/>
</dbReference>
<name>A0A4S2H868_9PROT</name>
<dbReference type="GO" id="GO:0008757">
    <property type="term" value="F:S-adenosylmethionine-dependent methyltransferase activity"/>
    <property type="evidence" value="ECO:0007669"/>
    <property type="project" value="InterPro"/>
</dbReference>
<dbReference type="InterPro" id="IPR029063">
    <property type="entry name" value="SAM-dependent_MTases_sf"/>
</dbReference>
<dbReference type="SUPFAM" id="SSF53335">
    <property type="entry name" value="S-adenosyl-L-methionine-dependent methyltransferases"/>
    <property type="match status" value="1"/>
</dbReference>
<dbReference type="InterPro" id="IPR013216">
    <property type="entry name" value="Methyltransf_11"/>
</dbReference>
<feature type="region of interest" description="Disordered" evidence="3">
    <location>
        <begin position="1"/>
        <end position="24"/>
    </location>
</feature>
<proteinExistence type="predicted"/>
<evidence type="ECO:0000256" key="3">
    <source>
        <dbReference type="SAM" id="MobiDB-lite"/>
    </source>
</evidence>
<dbReference type="PANTHER" id="PTHR13090:SF1">
    <property type="entry name" value="ARGININE-HYDROXYLASE NDUFAF5, MITOCHONDRIAL"/>
    <property type="match status" value="1"/>
</dbReference>
<dbReference type="Proteomes" id="UP000305451">
    <property type="component" value="Unassembled WGS sequence"/>
</dbReference>
<evidence type="ECO:0000256" key="2">
    <source>
        <dbReference type="ARBA" id="ARBA00022679"/>
    </source>
</evidence>
<evidence type="ECO:0000313" key="5">
    <source>
        <dbReference type="EMBL" id="TGY92027.1"/>
    </source>
</evidence>
<keyword evidence="2 5" id="KW-0808">Transferase</keyword>
<dbReference type="RefSeq" id="WP_135945160.1">
    <property type="nucleotide sequence ID" value="NZ_BMEI01000003.1"/>
</dbReference>
<feature type="region of interest" description="Disordered" evidence="3">
    <location>
        <begin position="286"/>
        <end position="322"/>
    </location>
</feature>
<comment type="caution">
    <text evidence="5">The sequence shown here is derived from an EMBL/GenBank/DDBJ whole genome shotgun (WGS) entry which is preliminary data.</text>
</comment>
<dbReference type="InterPro" id="IPR050602">
    <property type="entry name" value="Malonyl-ACP_OMT"/>
</dbReference>
<feature type="domain" description="Methyltransferase type 11" evidence="4">
    <location>
        <begin position="94"/>
        <end position="161"/>
    </location>
</feature>
<dbReference type="EMBL" id="SRXV01000003">
    <property type="protein sequence ID" value="TGY92027.1"/>
    <property type="molecule type" value="Genomic_DNA"/>
</dbReference>
<dbReference type="PANTHER" id="PTHR13090">
    <property type="entry name" value="ARGININE-HYDROXYLASE NDUFAF5, MITOCHONDRIAL"/>
    <property type="match status" value="1"/>
</dbReference>
<evidence type="ECO:0000256" key="1">
    <source>
        <dbReference type="ARBA" id="ARBA00022603"/>
    </source>
</evidence>
<sequence>MTDATHDIPTNASAAGPHGEGPPQLFDRVLLKQRKNRAAGEFDDYNFLHARAAEDLIDRVSAVTRDFDTCLVLGGGGAVGRALKKRPDVAGKFGHVIEADLAQGLARTSTFKGLVLDEERLPIAEESVDIVLSCLSLHWTNDLVGALIQLNRALRPDGFFAGALLGGSTLTELRQSMMAAESELAGGVSARVSPFADTIDMAGLMARAGFAMPVSDVDRVTARYGNSFVLMRDLRKMGETSVLKTRPREPVTKRFFVRTAEIYSEKFAHEDGKIPATFEILHAAGWAPHPDQPKPKRPGSATVRLADALGVDERNAGQKAGD</sequence>
<dbReference type="Gene3D" id="3.40.50.150">
    <property type="entry name" value="Vaccinia Virus protein VP39"/>
    <property type="match status" value="1"/>
</dbReference>
<accession>A0A4S2H868</accession>
<gene>
    <name evidence="5" type="ORF">E5162_10180</name>
</gene>
<evidence type="ECO:0000313" key="6">
    <source>
        <dbReference type="Proteomes" id="UP000305451"/>
    </source>
</evidence>
<evidence type="ECO:0000259" key="4">
    <source>
        <dbReference type="Pfam" id="PF08241"/>
    </source>
</evidence>
<reference evidence="5 6" key="1">
    <citation type="journal article" date="2013" name="Int. J. Syst. Evol. Microbiol.">
        <title>Marinicauda pacifica gen. nov., sp. nov., a prosthecate alphaproteobacterium of the family Hyphomonadaceae isolated from deep seawater.</title>
        <authorList>
            <person name="Zhang X.Y."/>
            <person name="Li G.W."/>
            <person name="Wang C.S."/>
            <person name="Zhang Y.J."/>
            <person name="Xu X.W."/>
            <person name="Li H."/>
            <person name="Liu A."/>
            <person name="Liu C."/>
            <person name="Xie B.B."/>
            <person name="Qin Q.L."/>
            <person name="Xu Z."/>
            <person name="Chen X.L."/>
            <person name="Zhou B.C."/>
            <person name="Zhang Y.Z."/>
        </authorList>
    </citation>
    <scope>NUCLEOTIDE SEQUENCE [LARGE SCALE GENOMIC DNA]</scope>
    <source>
        <strain evidence="5 6">P-1 km-3</strain>
    </source>
</reference>
<keyword evidence="1 5" id="KW-0489">Methyltransferase</keyword>
<dbReference type="OrthoDB" id="9793723at2"/>